<organism evidence="2 3">
    <name type="scientific">Euhalothece natronophila Z-M001</name>
    <dbReference type="NCBI Taxonomy" id="522448"/>
    <lineage>
        <taxon>Bacteria</taxon>
        <taxon>Bacillati</taxon>
        <taxon>Cyanobacteriota</taxon>
        <taxon>Cyanophyceae</taxon>
        <taxon>Oscillatoriophycideae</taxon>
        <taxon>Chroococcales</taxon>
        <taxon>Halothecacae</taxon>
        <taxon>Halothece cluster</taxon>
        <taxon>Euhalothece</taxon>
    </lineage>
</organism>
<gene>
    <name evidence="2" type="ORF">FRE64_03900</name>
</gene>
<dbReference type="Proteomes" id="UP000318453">
    <property type="component" value="Chromosome"/>
</dbReference>
<feature type="domain" description="PIN" evidence="1">
    <location>
        <begin position="4"/>
        <end position="122"/>
    </location>
</feature>
<dbReference type="Pfam" id="PF01850">
    <property type="entry name" value="PIN"/>
    <property type="match status" value="1"/>
</dbReference>
<dbReference type="KEGG" id="enn:FRE64_03900"/>
<dbReference type="InterPro" id="IPR029060">
    <property type="entry name" value="PIN-like_dom_sf"/>
</dbReference>
<proteinExistence type="predicted"/>
<dbReference type="SUPFAM" id="SSF88723">
    <property type="entry name" value="PIN domain-like"/>
    <property type="match status" value="1"/>
</dbReference>
<reference evidence="2 3" key="1">
    <citation type="submission" date="2019-08" db="EMBL/GenBank/DDBJ databases">
        <title>Carotenoids and Carotenoid Binding Proteins in the Halophilic Cyanobacterium Euhalothece sp. ZM00.</title>
        <authorList>
            <person name="Cho S.M."/>
            <person name="Song J.Y."/>
            <person name="Park Y.-I."/>
        </authorList>
    </citation>
    <scope>NUCLEOTIDE SEQUENCE [LARGE SCALE GENOMIC DNA]</scope>
    <source>
        <strain evidence="2 3">Z-M001</strain>
    </source>
</reference>
<dbReference type="RefSeq" id="WP_146294757.1">
    <property type="nucleotide sequence ID" value="NZ_CP042326.1"/>
</dbReference>
<name>A0A5B8NKW7_9CHRO</name>
<evidence type="ECO:0000313" key="2">
    <source>
        <dbReference type="EMBL" id="QDZ39151.1"/>
    </source>
</evidence>
<dbReference type="Gene3D" id="3.40.50.1010">
    <property type="entry name" value="5'-nuclease"/>
    <property type="match status" value="1"/>
</dbReference>
<evidence type="ECO:0000259" key="1">
    <source>
        <dbReference type="Pfam" id="PF01850"/>
    </source>
</evidence>
<dbReference type="EMBL" id="CP042326">
    <property type="protein sequence ID" value="QDZ39151.1"/>
    <property type="molecule type" value="Genomic_DNA"/>
</dbReference>
<keyword evidence="3" id="KW-1185">Reference proteome</keyword>
<dbReference type="OrthoDB" id="425811at2"/>
<dbReference type="InterPro" id="IPR002716">
    <property type="entry name" value="PIN_dom"/>
</dbReference>
<accession>A0A5B8NKW7</accession>
<dbReference type="AlphaFoldDB" id="A0A5B8NKW7"/>
<protein>
    <submittedName>
        <fullName evidence="2">PIN domain-containing protein</fullName>
    </submittedName>
</protein>
<sequence>MRRVIVDTGPIVAILSASDRHHEICVETLKEINPPLITTWPVLTEVQYLLRQNPTALQGLFLAFEQGLFVLEPLSPEALPWLQKILNKYQEITPQLADVSLMYLAETKAIKTIFTLDRRDFSIYRFTNKQAPSLLPSSV</sequence>
<evidence type="ECO:0000313" key="3">
    <source>
        <dbReference type="Proteomes" id="UP000318453"/>
    </source>
</evidence>